<keyword evidence="5 6" id="KW-0472">Membrane</keyword>
<evidence type="ECO:0000313" key="8">
    <source>
        <dbReference type="EMBL" id="SMH43977.1"/>
    </source>
</evidence>
<dbReference type="PANTHER" id="PTHR43124:SF3">
    <property type="entry name" value="CHLORAMPHENICOL EFFLUX PUMP RV0191"/>
    <property type="match status" value="1"/>
</dbReference>
<evidence type="ECO:0000256" key="4">
    <source>
        <dbReference type="ARBA" id="ARBA00022989"/>
    </source>
</evidence>
<organism evidence="8 9">
    <name type="scientific">Rathayibacter oskolensis</name>
    <dbReference type="NCBI Taxonomy" id="1891671"/>
    <lineage>
        <taxon>Bacteria</taxon>
        <taxon>Bacillati</taxon>
        <taxon>Actinomycetota</taxon>
        <taxon>Actinomycetes</taxon>
        <taxon>Micrococcales</taxon>
        <taxon>Microbacteriaceae</taxon>
        <taxon>Rathayibacter</taxon>
    </lineage>
</organism>
<feature type="transmembrane region" description="Helical" evidence="6">
    <location>
        <begin position="59"/>
        <end position="79"/>
    </location>
</feature>
<feature type="transmembrane region" description="Helical" evidence="6">
    <location>
        <begin position="91"/>
        <end position="110"/>
    </location>
</feature>
<evidence type="ECO:0000313" key="9">
    <source>
        <dbReference type="Proteomes" id="UP000193711"/>
    </source>
</evidence>
<keyword evidence="3 6" id="KW-0812">Transmembrane</keyword>
<feature type="transmembrane region" description="Helical" evidence="6">
    <location>
        <begin position="21"/>
        <end position="39"/>
    </location>
</feature>
<reference evidence="9" key="1">
    <citation type="submission" date="2017-04" db="EMBL/GenBank/DDBJ databases">
        <authorList>
            <person name="Varghese N."/>
            <person name="Submissions S."/>
        </authorList>
    </citation>
    <scope>NUCLEOTIDE SEQUENCE [LARGE SCALE GENOMIC DNA]</scope>
    <source>
        <strain evidence="9">VKM Ac-2121</strain>
    </source>
</reference>
<gene>
    <name evidence="8" type="ORF">SAMN06295885_2271</name>
</gene>
<accession>A0A1X7P0A4</accession>
<feature type="transmembrane region" description="Helical" evidence="6">
    <location>
        <begin position="116"/>
        <end position="136"/>
    </location>
</feature>
<dbReference type="InterPro" id="IPR011701">
    <property type="entry name" value="MFS"/>
</dbReference>
<feature type="transmembrane region" description="Helical" evidence="6">
    <location>
        <begin position="287"/>
        <end position="304"/>
    </location>
</feature>
<name>A0A1X7P0A4_9MICO</name>
<feature type="transmembrane region" description="Helical" evidence="6">
    <location>
        <begin position="219"/>
        <end position="242"/>
    </location>
</feature>
<feature type="transmembrane region" description="Helical" evidence="6">
    <location>
        <begin position="374"/>
        <end position="393"/>
    </location>
</feature>
<dbReference type="AlphaFoldDB" id="A0A1X7P0A4"/>
<dbReference type="Pfam" id="PF07690">
    <property type="entry name" value="MFS_1"/>
    <property type="match status" value="1"/>
</dbReference>
<keyword evidence="9" id="KW-1185">Reference proteome</keyword>
<feature type="domain" description="Major facilitator superfamily (MFS) profile" evidence="7">
    <location>
        <begin position="25"/>
        <end position="396"/>
    </location>
</feature>
<keyword evidence="4 6" id="KW-1133">Transmembrane helix</keyword>
<evidence type="ECO:0000256" key="2">
    <source>
        <dbReference type="ARBA" id="ARBA00022475"/>
    </source>
</evidence>
<dbReference type="RefSeq" id="WP_085476705.1">
    <property type="nucleotide sequence ID" value="NZ_FXBM01000002.1"/>
</dbReference>
<dbReference type="OrthoDB" id="2810795at2"/>
<dbReference type="InterPro" id="IPR020846">
    <property type="entry name" value="MFS_dom"/>
</dbReference>
<dbReference type="GO" id="GO:0005886">
    <property type="term" value="C:plasma membrane"/>
    <property type="evidence" value="ECO:0007669"/>
    <property type="project" value="UniProtKB-SubCell"/>
</dbReference>
<dbReference type="InterPro" id="IPR036259">
    <property type="entry name" value="MFS_trans_sf"/>
</dbReference>
<dbReference type="CDD" id="cd17324">
    <property type="entry name" value="MFS_NepI_like"/>
    <property type="match status" value="1"/>
</dbReference>
<feature type="transmembrane region" description="Helical" evidence="6">
    <location>
        <begin position="177"/>
        <end position="199"/>
    </location>
</feature>
<feature type="transmembrane region" description="Helical" evidence="6">
    <location>
        <begin position="348"/>
        <end position="368"/>
    </location>
</feature>
<feature type="transmembrane region" description="Helical" evidence="6">
    <location>
        <begin position="148"/>
        <end position="171"/>
    </location>
</feature>
<evidence type="ECO:0000256" key="6">
    <source>
        <dbReference type="SAM" id="Phobius"/>
    </source>
</evidence>
<sequence length="414" mass="42731">MTSTLPVLLPDASDRAEPRTMPWLALSLLATMGFILVAAETMPAGLLPVIAEGMSISEGTVGQFISVWALGTVIVTIPAISMTRGFRRKPLILVVIACLIAANTVTALSSDVVLSLVSRFFAGAFTGIIWGMLAAYGRRISPRRRAGLALSIVSVGAPVGFALGTPLGAWLGTTFDWRWSFGGLSLIALITFVMIAVFVPDAPGQPRTAAGSLPLARVFAMPGVAIVCLTIFVWMLAHNTIYTYVAPFLREGGSGLGPDLVLLVYGVSSIVGVAITAALIDRLPRALLHLSVAVFIVAALVLLLGRGAPAAVLGASVLWGIAFGGASAQLQSALSRSGRENSDVANSFLPVAFNLAIFAAGVLGALLLDAFDSVVLAGLMAVLGAAALGITVLGRRTAFTAAQVDALHGRPHPA</sequence>
<dbReference type="PANTHER" id="PTHR43124">
    <property type="entry name" value="PURINE EFFLUX PUMP PBUE"/>
    <property type="match status" value="1"/>
</dbReference>
<dbReference type="Gene3D" id="1.20.1250.20">
    <property type="entry name" value="MFS general substrate transporter like domains"/>
    <property type="match status" value="1"/>
</dbReference>
<evidence type="ECO:0000256" key="5">
    <source>
        <dbReference type="ARBA" id="ARBA00023136"/>
    </source>
</evidence>
<comment type="subcellular location">
    <subcellularLocation>
        <location evidence="1">Cell membrane</location>
        <topology evidence="1">Multi-pass membrane protein</topology>
    </subcellularLocation>
</comment>
<dbReference type="Proteomes" id="UP000193711">
    <property type="component" value="Unassembled WGS sequence"/>
</dbReference>
<dbReference type="PROSITE" id="PS50850">
    <property type="entry name" value="MFS"/>
    <property type="match status" value="1"/>
</dbReference>
<feature type="transmembrane region" description="Helical" evidence="6">
    <location>
        <begin position="262"/>
        <end position="280"/>
    </location>
</feature>
<feature type="transmembrane region" description="Helical" evidence="6">
    <location>
        <begin position="310"/>
        <end position="328"/>
    </location>
</feature>
<dbReference type="EMBL" id="FXBM01000002">
    <property type="protein sequence ID" value="SMH43977.1"/>
    <property type="molecule type" value="Genomic_DNA"/>
</dbReference>
<evidence type="ECO:0000256" key="1">
    <source>
        <dbReference type="ARBA" id="ARBA00004651"/>
    </source>
</evidence>
<dbReference type="SUPFAM" id="SSF103473">
    <property type="entry name" value="MFS general substrate transporter"/>
    <property type="match status" value="1"/>
</dbReference>
<dbReference type="GO" id="GO:0022857">
    <property type="term" value="F:transmembrane transporter activity"/>
    <property type="evidence" value="ECO:0007669"/>
    <property type="project" value="InterPro"/>
</dbReference>
<keyword evidence="2" id="KW-1003">Cell membrane</keyword>
<proteinExistence type="predicted"/>
<dbReference type="InterPro" id="IPR050189">
    <property type="entry name" value="MFS_Efflux_Transporters"/>
</dbReference>
<evidence type="ECO:0000259" key="7">
    <source>
        <dbReference type="PROSITE" id="PS50850"/>
    </source>
</evidence>
<dbReference type="STRING" id="1891671.SAMN06295885_2271"/>
<evidence type="ECO:0000256" key="3">
    <source>
        <dbReference type="ARBA" id="ARBA00022692"/>
    </source>
</evidence>
<protein>
    <submittedName>
        <fullName evidence="8">Predicted arabinose efflux permease, MFS family</fullName>
    </submittedName>
</protein>